<proteinExistence type="predicted"/>
<name>A0A6A1VDL7_9ROSI</name>
<dbReference type="AlphaFoldDB" id="A0A6A1VDL7"/>
<feature type="transmembrane region" description="Helical" evidence="1">
    <location>
        <begin position="57"/>
        <end position="83"/>
    </location>
</feature>
<dbReference type="Proteomes" id="UP000516437">
    <property type="component" value="Chromosome 6"/>
</dbReference>
<dbReference type="OrthoDB" id="10539245at2759"/>
<keyword evidence="1" id="KW-0812">Transmembrane</keyword>
<reference evidence="2 3" key="1">
    <citation type="journal article" date="2019" name="Plant Biotechnol. J.">
        <title>The red bayberry genome and genetic basis of sex determination.</title>
        <authorList>
            <person name="Jia H.M."/>
            <person name="Jia H.J."/>
            <person name="Cai Q.L."/>
            <person name="Wang Y."/>
            <person name="Zhao H.B."/>
            <person name="Yang W.F."/>
            <person name="Wang G.Y."/>
            <person name="Li Y.H."/>
            <person name="Zhan D.L."/>
            <person name="Shen Y.T."/>
            <person name="Niu Q.F."/>
            <person name="Chang L."/>
            <person name="Qiu J."/>
            <person name="Zhao L."/>
            <person name="Xie H.B."/>
            <person name="Fu W.Y."/>
            <person name="Jin J."/>
            <person name="Li X.W."/>
            <person name="Jiao Y."/>
            <person name="Zhou C.C."/>
            <person name="Tu T."/>
            <person name="Chai C.Y."/>
            <person name="Gao J.L."/>
            <person name="Fan L.J."/>
            <person name="van de Weg E."/>
            <person name="Wang J.Y."/>
            <person name="Gao Z.S."/>
        </authorList>
    </citation>
    <scope>NUCLEOTIDE SEQUENCE [LARGE SCALE GENOMIC DNA]</scope>
    <source>
        <tissue evidence="2">Leaves</tissue>
    </source>
</reference>
<evidence type="ECO:0000313" key="3">
    <source>
        <dbReference type="Proteomes" id="UP000516437"/>
    </source>
</evidence>
<keyword evidence="1" id="KW-1133">Transmembrane helix</keyword>
<organism evidence="2 3">
    <name type="scientific">Morella rubra</name>
    <name type="common">Chinese bayberry</name>
    <dbReference type="NCBI Taxonomy" id="262757"/>
    <lineage>
        <taxon>Eukaryota</taxon>
        <taxon>Viridiplantae</taxon>
        <taxon>Streptophyta</taxon>
        <taxon>Embryophyta</taxon>
        <taxon>Tracheophyta</taxon>
        <taxon>Spermatophyta</taxon>
        <taxon>Magnoliopsida</taxon>
        <taxon>eudicotyledons</taxon>
        <taxon>Gunneridae</taxon>
        <taxon>Pentapetalae</taxon>
        <taxon>rosids</taxon>
        <taxon>fabids</taxon>
        <taxon>Fagales</taxon>
        <taxon>Myricaceae</taxon>
        <taxon>Morella</taxon>
    </lineage>
</organism>
<sequence length="100" mass="11094">MELFLQQPDLFLQISPPNSKPTTSWRRSTQDELDFGFCNRALDSRNSMASMAKPDTFFVPLIIILGVVATPLTITEAFAFIALGGYTGDFVNFDPSDRNG</sequence>
<keyword evidence="1" id="KW-0472">Membrane</keyword>
<keyword evidence="3" id="KW-1185">Reference proteome</keyword>
<gene>
    <name evidence="2" type="ORF">CJ030_MR6G010262</name>
</gene>
<accession>A0A6A1VDL7</accession>
<protein>
    <submittedName>
        <fullName evidence="2">Putative transcription factor KAN2</fullName>
    </submittedName>
</protein>
<evidence type="ECO:0000256" key="1">
    <source>
        <dbReference type="SAM" id="Phobius"/>
    </source>
</evidence>
<dbReference type="EMBL" id="RXIC02000024">
    <property type="protein sequence ID" value="KAB1209210.1"/>
    <property type="molecule type" value="Genomic_DNA"/>
</dbReference>
<comment type="caution">
    <text evidence="2">The sequence shown here is derived from an EMBL/GenBank/DDBJ whole genome shotgun (WGS) entry which is preliminary data.</text>
</comment>
<evidence type="ECO:0000313" key="2">
    <source>
        <dbReference type="EMBL" id="KAB1209210.1"/>
    </source>
</evidence>